<dbReference type="AlphaFoldDB" id="A0A383DZL5"/>
<reference evidence="1" key="1">
    <citation type="submission" date="2018-05" db="EMBL/GenBank/DDBJ databases">
        <authorList>
            <person name="Lanie J.A."/>
            <person name="Ng W.-L."/>
            <person name="Kazmierczak K.M."/>
            <person name="Andrzejewski T.M."/>
            <person name="Davidsen T.M."/>
            <person name="Wayne K.J."/>
            <person name="Tettelin H."/>
            <person name="Glass J.I."/>
            <person name="Rusch D."/>
            <person name="Podicherti R."/>
            <person name="Tsui H.-C.T."/>
            <person name="Winkler M.E."/>
        </authorList>
    </citation>
    <scope>NUCLEOTIDE SEQUENCE</scope>
</reference>
<name>A0A383DZL5_9ZZZZ</name>
<protein>
    <submittedName>
        <fullName evidence="1">Uncharacterized protein</fullName>
    </submittedName>
</protein>
<feature type="non-terminal residue" evidence="1">
    <location>
        <position position="50"/>
    </location>
</feature>
<evidence type="ECO:0000313" key="1">
    <source>
        <dbReference type="EMBL" id="SVE49921.1"/>
    </source>
</evidence>
<accession>A0A383DZL5</accession>
<dbReference type="EMBL" id="UINC01221541">
    <property type="protein sequence ID" value="SVE49921.1"/>
    <property type="molecule type" value="Genomic_DNA"/>
</dbReference>
<sequence length="50" mass="5284">MAGPLTLVPALSLGHAQVLQSFRITQLEQAGDTSVVFARAAAPKHVIESR</sequence>
<gene>
    <name evidence="1" type="ORF">METZ01_LOCUS502775</name>
</gene>
<organism evidence="1">
    <name type="scientific">marine metagenome</name>
    <dbReference type="NCBI Taxonomy" id="408172"/>
    <lineage>
        <taxon>unclassified sequences</taxon>
        <taxon>metagenomes</taxon>
        <taxon>ecological metagenomes</taxon>
    </lineage>
</organism>
<proteinExistence type="predicted"/>